<proteinExistence type="predicted"/>
<evidence type="ECO:0000313" key="3">
    <source>
        <dbReference type="Proteomes" id="UP000248044"/>
    </source>
</evidence>
<keyword evidence="3" id="KW-1185">Reference proteome</keyword>
<dbReference type="KEGG" id="abri:DFR85_10930"/>
<protein>
    <submittedName>
        <fullName evidence="2">Pseudouridylate synthase</fullName>
    </submittedName>
</protein>
<dbReference type="NCBIfam" id="NF011139">
    <property type="entry name" value="PRK14554.1-5"/>
    <property type="match status" value="1"/>
</dbReference>
<dbReference type="Pfam" id="PF22023">
    <property type="entry name" value="Pus10_THUMP_arc"/>
    <property type="match status" value="1"/>
</dbReference>
<dbReference type="GeneID" id="36832676"/>
<evidence type="ECO:0000313" key="2">
    <source>
        <dbReference type="EMBL" id="AWR95036.1"/>
    </source>
</evidence>
<name>A0A2U9IGC8_9CREN</name>
<organism evidence="2 3">
    <name type="scientific">Acidianus brierleyi</name>
    <dbReference type="NCBI Taxonomy" id="41673"/>
    <lineage>
        <taxon>Archaea</taxon>
        <taxon>Thermoproteota</taxon>
        <taxon>Thermoprotei</taxon>
        <taxon>Sulfolobales</taxon>
        <taxon>Sulfolobaceae</taxon>
        <taxon>Acidianus</taxon>
    </lineage>
</organism>
<dbReference type="EMBL" id="CP029289">
    <property type="protein sequence ID" value="AWR95036.1"/>
    <property type="molecule type" value="Genomic_DNA"/>
</dbReference>
<dbReference type="RefSeq" id="WP_110270917.1">
    <property type="nucleotide sequence ID" value="NZ_CP029289.2"/>
</dbReference>
<dbReference type="Proteomes" id="UP000248044">
    <property type="component" value="Chromosome"/>
</dbReference>
<dbReference type="AlphaFoldDB" id="A0A2U9IGC8"/>
<reference evidence="2 3" key="1">
    <citation type="submission" date="2018-05" db="EMBL/GenBank/DDBJ databases">
        <title>Complete Genome Sequences of Extremely Thermoacidophilic, Metal-Mobilizing Type-Strain Members of the Archaeal Family Sulfolobaceae: Acidianus brierleyi DSM-1651T, Acidianus sulfidivorans DSM-18786T, Metallosphaera hakonensis DSM-7519T, and Metallosphaera prunae DSM-10039T.</title>
        <authorList>
            <person name="Counts J.A."/>
            <person name="Kelly R.M."/>
        </authorList>
    </citation>
    <scope>NUCLEOTIDE SEQUENCE [LARGE SCALE GENOMIC DNA]</scope>
    <source>
        <strain evidence="2 3">DSM 1651</strain>
    </source>
</reference>
<dbReference type="InterPro" id="IPR055174">
    <property type="entry name" value="Pus10_THUMP_arc"/>
</dbReference>
<evidence type="ECO:0000259" key="1">
    <source>
        <dbReference type="Pfam" id="PF22023"/>
    </source>
</evidence>
<sequence>MSKNFLDSSEILDKARTLLKKYPLCDSCLGRCFARLGYSLTNAERGKSIKISLLLQIDQEIKDHKIEDLSEVKELFFNIGSYAEPLFKNYFSEEFQKRNCYLCKSEIDNIKNDFMEKALSLLEKLGKVKYVLGVKLSENLKSIENSFSLDNGILYYESIKNEIKRDVGKILSSKGYPPEIDNPDIEIIYDMDTRQIYTISKKYKVLYVYNRLSRGVPLSTWSEEGKSLQSKLNKNIVIPFSEPSEVRILDEYPVVIEDEKRDEIELCGYVIRKIKETAGREMSLITQSLPSKRLYRVTIYTSDKIENSKQIYDNIRDIFIYAKNFDDLQQKLKNLSCEILSIDLISSEGRHKKIAEYLNNGNKDTL</sequence>
<gene>
    <name evidence="2" type="ORF">DFR85_10930</name>
</gene>
<accession>A0A2U9IGC8</accession>
<dbReference type="OrthoDB" id="10348at2157"/>
<feature type="domain" description="Pus10 THUMP" evidence="1">
    <location>
        <begin position="114"/>
        <end position="190"/>
    </location>
</feature>